<proteinExistence type="inferred from homology"/>
<sequence>MPRSSILYQNPQNTIFLLDIPTSIVLAQNVSPIQQESPSDSLKPISNKHVCTRHLLSSTPLRDPYPGSTEPKTEAARAKVLQRIPVSEREIHDTISPLVKEALHDIRGGLGGDEWCSERKALVQDSRRDDTAAHRPKGNVSLGKRSRKSNESNGNHDCRFPVVEEDFTDSTVPGKSTELQRSLQLGNPPLVLSPGLNLLDSMSGLCNLVVRNTSPDHATVTAGCELERHRDDSIEPAYAEHHGHHTYFVPPLSSFLLCKLPISQVTTEPNRCIDPIPGLPRDRRFDLILLDPPWANRSVQRSRHYHTQHYLQGDLLTQRIRDILRVHLKDSPRIFRWDTSPDDRISVPRPTEKQTRGSIAAIWITNSAKARKIAYDAIQAAGLSVCEEWIWIKTTTNGDPITPLDGIWRKPYEVLVIGMRQHPQQQAGLREKRGDGVIMRRFIAAVPDVHSRKPNLKEVFEKVFFADAFPSSRFEDRMVYSALEVFARNLTAGWWACGDEALKFNSEEWWVHAK</sequence>
<feature type="region of interest" description="Disordered" evidence="2">
    <location>
        <begin position="125"/>
        <end position="159"/>
    </location>
</feature>
<dbReference type="Pfam" id="PF05063">
    <property type="entry name" value="MT-A70"/>
    <property type="match status" value="1"/>
</dbReference>
<dbReference type="PROSITE" id="PS51143">
    <property type="entry name" value="MT_A70"/>
    <property type="match status" value="1"/>
</dbReference>
<keyword evidence="4" id="KW-1185">Reference proteome</keyword>
<dbReference type="EMBL" id="ML736260">
    <property type="protein sequence ID" value="KAE8375472.1"/>
    <property type="molecule type" value="Genomic_DNA"/>
</dbReference>
<organism evidence="3 4">
    <name type="scientific">Aspergillus bertholletiae</name>
    <dbReference type="NCBI Taxonomy" id="1226010"/>
    <lineage>
        <taxon>Eukaryota</taxon>
        <taxon>Fungi</taxon>
        <taxon>Dikarya</taxon>
        <taxon>Ascomycota</taxon>
        <taxon>Pezizomycotina</taxon>
        <taxon>Eurotiomycetes</taxon>
        <taxon>Eurotiomycetidae</taxon>
        <taxon>Eurotiales</taxon>
        <taxon>Aspergillaceae</taxon>
        <taxon>Aspergillus</taxon>
        <taxon>Aspergillus subgen. Circumdati</taxon>
    </lineage>
</organism>
<dbReference type="GO" id="GO:0005634">
    <property type="term" value="C:nucleus"/>
    <property type="evidence" value="ECO:0007669"/>
    <property type="project" value="TreeGrafter"/>
</dbReference>
<reference evidence="3 4" key="1">
    <citation type="submission" date="2019-04" db="EMBL/GenBank/DDBJ databases">
        <title>Friends and foes A comparative genomics studyof 23 Aspergillus species from section Flavi.</title>
        <authorList>
            <consortium name="DOE Joint Genome Institute"/>
            <person name="Kjaerbolling I."/>
            <person name="Vesth T."/>
            <person name="Frisvad J.C."/>
            <person name="Nybo J.L."/>
            <person name="Theobald S."/>
            <person name="Kildgaard S."/>
            <person name="Isbrandt T."/>
            <person name="Kuo A."/>
            <person name="Sato A."/>
            <person name="Lyhne E.K."/>
            <person name="Kogle M.E."/>
            <person name="Wiebenga A."/>
            <person name="Kun R.S."/>
            <person name="Lubbers R.J."/>
            <person name="Makela M.R."/>
            <person name="Barry K."/>
            <person name="Chovatia M."/>
            <person name="Clum A."/>
            <person name="Daum C."/>
            <person name="Haridas S."/>
            <person name="He G."/>
            <person name="LaButti K."/>
            <person name="Lipzen A."/>
            <person name="Mondo S."/>
            <person name="Riley R."/>
            <person name="Salamov A."/>
            <person name="Simmons B.A."/>
            <person name="Magnuson J.K."/>
            <person name="Henrissat B."/>
            <person name="Mortensen U.H."/>
            <person name="Larsen T.O."/>
            <person name="Devries R.P."/>
            <person name="Grigoriev I.V."/>
            <person name="Machida M."/>
            <person name="Baker S.E."/>
            <person name="Andersen M.R."/>
        </authorList>
    </citation>
    <scope>NUCLEOTIDE SEQUENCE [LARGE SCALE GENOMIC DNA]</scope>
    <source>
        <strain evidence="3 4">IBT 29228</strain>
    </source>
</reference>
<comment type="similarity">
    <text evidence="1">Belongs to the MT-A70-like family.</text>
</comment>
<dbReference type="GO" id="GO:0008168">
    <property type="term" value="F:methyltransferase activity"/>
    <property type="evidence" value="ECO:0007669"/>
    <property type="project" value="InterPro"/>
</dbReference>
<dbReference type="GO" id="GO:0003676">
    <property type="term" value="F:nucleic acid binding"/>
    <property type="evidence" value="ECO:0007669"/>
    <property type="project" value="InterPro"/>
</dbReference>
<dbReference type="PANTHER" id="PTHR12829:SF4">
    <property type="entry name" value="N(6)-ADENINE-SPECIFIC METHYLTRANSFERASE METTL4"/>
    <property type="match status" value="1"/>
</dbReference>
<dbReference type="InterPro" id="IPR029063">
    <property type="entry name" value="SAM-dependent_MTases_sf"/>
</dbReference>
<dbReference type="AlphaFoldDB" id="A0A5N7B029"/>
<gene>
    <name evidence="3" type="ORF">BDV26DRAFT_295037</name>
</gene>
<dbReference type="InterPro" id="IPR002052">
    <property type="entry name" value="DNA_methylase_N6_adenine_CS"/>
</dbReference>
<dbReference type="SUPFAM" id="SSF53335">
    <property type="entry name" value="S-adenosyl-L-methionine-dependent methyltransferases"/>
    <property type="match status" value="1"/>
</dbReference>
<dbReference type="PANTHER" id="PTHR12829">
    <property type="entry name" value="N6-ADENOSINE-METHYLTRANSFERASE"/>
    <property type="match status" value="1"/>
</dbReference>
<dbReference type="OrthoDB" id="61116at2759"/>
<evidence type="ECO:0000313" key="4">
    <source>
        <dbReference type="Proteomes" id="UP000326198"/>
    </source>
</evidence>
<evidence type="ECO:0000256" key="1">
    <source>
        <dbReference type="PROSITE-ProRule" id="PRU00489"/>
    </source>
</evidence>
<evidence type="ECO:0000313" key="3">
    <source>
        <dbReference type="EMBL" id="KAE8375472.1"/>
    </source>
</evidence>
<accession>A0A5N7B029</accession>
<dbReference type="PROSITE" id="PS00092">
    <property type="entry name" value="N6_MTASE"/>
    <property type="match status" value="1"/>
</dbReference>
<protein>
    <submittedName>
        <fullName evidence="3">MT-A70-domain-containing protein</fullName>
    </submittedName>
</protein>
<dbReference type="InterPro" id="IPR007757">
    <property type="entry name" value="MT-A70-like"/>
</dbReference>
<name>A0A5N7B029_9EURO</name>
<evidence type="ECO:0000256" key="2">
    <source>
        <dbReference type="SAM" id="MobiDB-lite"/>
    </source>
</evidence>
<feature type="compositionally biased region" description="Basic and acidic residues" evidence="2">
    <location>
        <begin position="148"/>
        <end position="159"/>
    </location>
</feature>
<dbReference type="GO" id="GO:0032259">
    <property type="term" value="P:methylation"/>
    <property type="evidence" value="ECO:0007669"/>
    <property type="project" value="InterPro"/>
</dbReference>
<dbReference type="Proteomes" id="UP000326198">
    <property type="component" value="Unassembled WGS sequence"/>
</dbReference>